<dbReference type="EMBL" id="BAAANT010000006">
    <property type="protein sequence ID" value="GAA2135776.1"/>
    <property type="molecule type" value="Genomic_DNA"/>
</dbReference>
<dbReference type="RefSeq" id="WP_344461998.1">
    <property type="nucleotide sequence ID" value="NZ_BAAANT010000006.1"/>
</dbReference>
<feature type="region of interest" description="Disordered" evidence="1">
    <location>
        <begin position="1"/>
        <end position="25"/>
    </location>
</feature>
<reference evidence="2 3" key="1">
    <citation type="journal article" date="2019" name="Int. J. Syst. Evol. Microbiol.">
        <title>The Global Catalogue of Microorganisms (GCM) 10K type strain sequencing project: providing services to taxonomists for standard genome sequencing and annotation.</title>
        <authorList>
            <consortium name="The Broad Institute Genomics Platform"/>
            <consortium name="The Broad Institute Genome Sequencing Center for Infectious Disease"/>
            <person name="Wu L."/>
            <person name="Ma J."/>
        </authorList>
    </citation>
    <scope>NUCLEOTIDE SEQUENCE [LARGE SCALE GENOMIC DNA]</scope>
    <source>
        <strain evidence="2 3">JCM 14560</strain>
    </source>
</reference>
<organism evidence="2 3">
    <name type="scientific">Kitasatospora kazusensis</name>
    <dbReference type="NCBI Taxonomy" id="407974"/>
    <lineage>
        <taxon>Bacteria</taxon>
        <taxon>Bacillati</taxon>
        <taxon>Actinomycetota</taxon>
        <taxon>Actinomycetes</taxon>
        <taxon>Kitasatosporales</taxon>
        <taxon>Streptomycetaceae</taxon>
        <taxon>Kitasatospora</taxon>
    </lineage>
</organism>
<comment type="caution">
    <text evidence="2">The sequence shown here is derived from an EMBL/GenBank/DDBJ whole genome shotgun (WGS) entry which is preliminary data.</text>
</comment>
<accession>A0ABN2Z2L1</accession>
<proteinExistence type="predicted"/>
<evidence type="ECO:0000256" key="1">
    <source>
        <dbReference type="SAM" id="MobiDB-lite"/>
    </source>
</evidence>
<protein>
    <recommendedName>
        <fullName evidence="4">Alpha/beta hydrolase</fullName>
    </recommendedName>
</protein>
<dbReference type="SUPFAM" id="SSF53474">
    <property type="entry name" value="alpha/beta-Hydrolases"/>
    <property type="match status" value="1"/>
</dbReference>
<evidence type="ECO:0000313" key="2">
    <source>
        <dbReference type="EMBL" id="GAA2135776.1"/>
    </source>
</evidence>
<dbReference type="Proteomes" id="UP001422759">
    <property type="component" value="Unassembled WGS sequence"/>
</dbReference>
<dbReference type="InterPro" id="IPR029058">
    <property type="entry name" value="AB_hydrolase_fold"/>
</dbReference>
<dbReference type="Gene3D" id="3.40.50.1820">
    <property type="entry name" value="alpha/beta hydrolase"/>
    <property type="match status" value="1"/>
</dbReference>
<evidence type="ECO:0008006" key="4">
    <source>
        <dbReference type="Google" id="ProtNLM"/>
    </source>
</evidence>
<gene>
    <name evidence="2" type="ORF">GCM10009760_14660</name>
</gene>
<evidence type="ECO:0000313" key="3">
    <source>
        <dbReference type="Proteomes" id="UP001422759"/>
    </source>
</evidence>
<sequence length="397" mass="42812">MTEQTEPTITPFGFLAPTPPEGVAPAPAPDATWEFPGGRAWVYLSNSKFGLKRPVLISDGFENGPSSLNVLWDGMERKDFPFVSELRGRGYDLIIIGYDERNASILENAKVATAAIHRAIAERVGQSPLAVGGFSMGGLVTRYALAKMEAENDDHETALYFSIDSPHRGAWVPIGLQALAHFMTATPKLSEQINSAAARQLLWRHIETVEGTPAEDELRTKFLDELKRVGGWPSIPRKIGFANGAGDGTGNGVKPGVDAVKVTSGWFTDTDLRTQKSGDGQLVARLKGLFQDKSIRTSGLPDIDGAPGGTLETFGIAGEALKKTGKTEIKETTVCFVPTVSALALRDLDETEDLYAPVGSREGEESELDAFAFAPANEGHSHMSEHLATFIFQNLPE</sequence>
<name>A0ABN2Z2L1_9ACTN</name>
<keyword evidence="3" id="KW-1185">Reference proteome</keyword>